<protein>
    <submittedName>
        <fullName evidence="1">Uncharacterized protein</fullName>
    </submittedName>
</protein>
<dbReference type="Proteomes" id="UP000193804">
    <property type="component" value="Unassembled WGS sequence"/>
</dbReference>
<dbReference type="OrthoDB" id="648472at2"/>
<evidence type="ECO:0000313" key="2">
    <source>
        <dbReference type="Proteomes" id="UP000193804"/>
    </source>
</evidence>
<evidence type="ECO:0000313" key="1">
    <source>
        <dbReference type="EMBL" id="SMG07534.1"/>
    </source>
</evidence>
<organism evidence="1 2">
    <name type="scientific">Marivirga sericea</name>
    <dbReference type="NCBI Taxonomy" id="1028"/>
    <lineage>
        <taxon>Bacteria</taxon>
        <taxon>Pseudomonadati</taxon>
        <taxon>Bacteroidota</taxon>
        <taxon>Cytophagia</taxon>
        <taxon>Cytophagales</taxon>
        <taxon>Marivirgaceae</taxon>
        <taxon>Marivirga</taxon>
    </lineage>
</organism>
<dbReference type="AlphaFoldDB" id="A0A1X7I0Y4"/>
<sequence length="361" mass="42083">MKDYYLPQLIIIFLFSLSSCKQAVETNVPRYYELVKDAEMQIVDEKYKDAVNLYQEAFRLIEKPFGKDVFNAALASQYAGLIESRNQFLQVIINNSENAEKTKSVFVSSYLDEKEWNSLIDQKVIDYDPVKRAEFEGIFIKDQLHRPHYDEFDSIIEVNERSNLQQIIGYSKTYGFPSQVKLGYPADLVSQGHHIVLLHVARRRAEDKSVMNLKNMMRSAVEAGRLDPEAALTYLYYQKDMSDSAYFLPLSQYWVYTHDSLPDNLKTKIMRDPGSPEELEAHNAFREKWYATNLTARKEKLLFLKNTKLPFIFSSINHNMNTIDFSGLIKEEELLEKYASITRGMEPIYSNNSMEMTIKKR</sequence>
<name>A0A1X7I0Y4_9BACT</name>
<reference evidence="2" key="1">
    <citation type="submission" date="2017-04" db="EMBL/GenBank/DDBJ databases">
        <authorList>
            <person name="Varghese N."/>
            <person name="Submissions S."/>
        </authorList>
    </citation>
    <scope>NUCLEOTIDE SEQUENCE [LARGE SCALE GENOMIC DNA]</scope>
    <source>
        <strain evidence="2">DSM 4125</strain>
    </source>
</reference>
<dbReference type="PROSITE" id="PS51257">
    <property type="entry name" value="PROKAR_LIPOPROTEIN"/>
    <property type="match status" value="1"/>
</dbReference>
<keyword evidence="2" id="KW-1185">Reference proteome</keyword>
<dbReference type="EMBL" id="FXAW01000001">
    <property type="protein sequence ID" value="SMG07534.1"/>
    <property type="molecule type" value="Genomic_DNA"/>
</dbReference>
<dbReference type="RefSeq" id="WP_085515079.1">
    <property type="nucleotide sequence ID" value="NZ_FXAW01000001.1"/>
</dbReference>
<accession>A0A1X7I0Y4</accession>
<gene>
    <name evidence="1" type="ORF">SAMN05661096_00046</name>
</gene>
<proteinExistence type="predicted"/>